<feature type="compositionally biased region" description="Polar residues" evidence="1">
    <location>
        <begin position="61"/>
        <end position="70"/>
    </location>
</feature>
<reference evidence="2 3" key="1">
    <citation type="submission" date="2019-09" db="EMBL/GenBank/DDBJ databases">
        <title>A chromosome-level genome assembly of the Chinese tupelo Nyssa sinensis.</title>
        <authorList>
            <person name="Yang X."/>
            <person name="Kang M."/>
            <person name="Yang Y."/>
            <person name="Xiong H."/>
            <person name="Wang M."/>
            <person name="Zhang Z."/>
            <person name="Wang Z."/>
            <person name="Wu H."/>
            <person name="Ma T."/>
            <person name="Liu J."/>
            <person name="Xi Z."/>
        </authorList>
    </citation>
    <scope>NUCLEOTIDE SEQUENCE [LARGE SCALE GENOMIC DNA]</scope>
    <source>
        <strain evidence="2">J267</strain>
        <tissue evidence="2">Leaf</tissue>
    </source>
</reference>
<organism evidence="2 3">
    <name type="scientific">Nyssa sinensis</name>
    <dbReference type="NCBI Taxonomy" id="561372"/>
    <lineage>
        <taxon>Eukaryota</taxon>
        <taxon>Viridiplantae</taxon>
        <taxon>Streptophyta</taxon>
        <taxon>Embryophyta</taxon>
        <taxon>Tracheophyta</taxon>
        <taxon>Spermatophyta</taxon>
        <taxon>Magnoliopsida</taxon>
        <taxon>eudicotyledons</taxon>
        <taxon>Gunneridae</taxon>
        <taxon>Pentapetalae</taxon>
        <taxon>asterids</taxon>
        <taxon>Cornales</taxon>
        <taxon>Nyssaceae</taxon>
        <taxon>Nyssa</taxon>
    </lineage>
</organism>
<gene>
    <name evidence="2" type="ORF">F0562_031342</name>
</gene>
<dbReference type="PANTHER" id="PTHR36595">
    <property type="entry name" value="TRANSMEMBRANE PROTEIN"/>
    <property type="match status" value="1"/>
</dbReference>
<feature type="region of interest" description="Disordered" evidence="1">
    <location>
        <begin position="51"/>
        <end position="87"/>
    </location>
</feature>
<evidence type="ECO:0000313" key="3">
    <source>
        <dbReference type="Proteomes" id="UP000325577"/>
    </source>
</evidence>
<feature type="compositionally biased region" description="Acidic residues" evidence="1">
    <location>
        <begin position="75"/>
        <end position="87"/>
    </location>
</feature>
<dbReference type="PANTHER" id="PTHR36595:SF1">
    <property type="entry name" value="TRANSMEMBRANE PROTEIN"/>
    <property type="match status" value="1"/>
</dbReference>
<protein>
    <submittedName>
        <fullName evidence="2">Uncharacterized protein</fullName>
    </submittedName>
</protein>
<dbReference type="OrthoDB" id="1110706at2759"/>
<proteinExistence type="predicted"/>
<keyword evidence="3" id="KW-1185">Reference proteome</keyword>
<dbReference type="EMBL" id="CM018041">
    <property type="protein sequence ID" value="KAA8533825.1"/>
    <property type="molecule type" value="Genomic_DNA"/>
</dbReference>
<evidence type="ECO:0000313" key="2">
    <source>
        <dbReference type="EMBL" id="KAA8533825.1"/>
    </source>
</evidence>
<evidence type="ECO:0000256" key="1">
    <source>
        <dbReference type="SAM" id="MobiDB-lite"/>
    </source>
</evidence>
<sequence>MKKKPHISVGMEVILLVGSTKPASRLDQHSANPPPIVAKRCKNEIKGTNIVRSSSDKNDASTRVSEASNVNEERISDEEVNENEGDDELRKRVEDFIDKINRSWKAEKLRSTIV</sequence>
<name>A0A5J5ARW0_9ASTE</name>
<dbReference type="Proteomes" id="UP000325577">
    <property type="component" value="Linkage Group LG18"/>
</dbReference>
<dbReference type="AlphaFoldDB" id="A0A5J5ARW0"/>
<accession>A0A5J5ARW0</accession>